<name>A0A1B1AGR3_9PROT</name>
<feature type="transmembrane region" description="Helical" evidence="6">
    <location>
        <begin position="167"/>
        <end position="188"/>
    </location>
</feature>
<organism evidence="8 9">
    <name type="scientific">Candidatus Viadribacter manganicus</name>
    <dbReference type="NCBI Taxonomy" id="1759059"/>
    <lineage>
        <taxon>Bacteria</taxon>
        <taxon>Pseudomonadati</taxon>
        <taxon>Pseudomonadota</taxon>
        <taxon>Alphaproteobacteria</taxon>
        <taxon>Hyphomonadales</taxon>
        <taxon>Hyphomonadaceae</taxon>
        <taxon>Candidatus Viadribacter</taxon>
    </lineage>
</organism>
<evidence type="ECO:0000313" key="8">
    <source>
        <dbReference type="EMBL" id="ANP45756.1"/>
    </source>
</evidence>
<dbReference type="AlphaFoldDB" id="A0A1B1AGR3"/>
<comment type="subcellular location">
    <subcellularLocation>
        <location evidence="1 6">Cell membrane</location>
        <topology evidence="1 6">Multi-pass membrane protein</topology>
    </subcellularLocation>
</comment>
<evidence type="ECO:0000256" key="4">
    <source>
        <dbReference type="ARBA" id="ARBA00022989"/>
    </source>
</evidence>
<gene>
    <name evidence="8" type="ORF">ATE48_07395</name>
</gene>
<keyword evidence="2 6" id="KW-1003">Cell membrane</keyword>
<reference evidence="8 9" key="1">
    <citation type="submission" date="2015-11" db="EMBL/GenBank/DDBJ databases">
        <title>Whole-Genome Sequence of Candidatus Oderbacter manganicum from the National Park Lower Oder Valley, Germany.</title>
        <authorList>
            <person name="Braun B."/>
            <person name="Liere K."/>
            <person name="Szewzyk U."/>
        </authorList>
    </citation>
    <scope>NUCLEOTIDE SEQUENCE [LARGE SCALE GENOMIC DNA]</scope>
    <source>
        <strain evidence="8 9">OTSz_A_272</strain>
    </source>
</reference>
<evidence type="ECO:0000256" key="5">
    <source>
        <dbReference type="ARBA" id="ARBA00023136"/>
    </source>
</evidence>
<dbReference type="Proteomes" id="UP000092498">
    <property type="component" value="Chromosome"/>
</dbReference>
<dbReference type="STRING" id="1759059.ATE48_07395"/>
<proteinExistence type="inferred from homology"/>
<dbReference type="PANTHER" id="PTHR12677">
    <property type="entry name" value="GOLGI APPARATUS MEMBRANE PROTEIN TVP38-RELATED"/>
    <property type="match status" value="1"/>
</dbReference>
<dbReference type="PANTHER" id="PTHR12677:SF59">
    <property type="entry name" value="GOLGI APPARATUS MEMBRANE PROTEIN TVP38-RELATED"/>
    <property type="match status" value="1"/>
</dbReference>
<evidence type="ECO:0000313" key="9">
    <source>
        <dbReference type="Proteomes" id="UP000092498"/>
    </source>
</evidence>
<feature type="transmembrane region" description="Helical" evidence="6">
    <location>
        <begin position="20"/>
        <end position="39"/>
    </location>
</feature>
<dbReference type="InterPro" id="IPR032816">
    <property type="entry name" value="VTT_dom"/>
</dbReference>
<comment type="similarity">
    <text evidence="6">Belongs to the TVP38/TMEM64 family.</text>
</comment>
<dbReference type="EMBL" id="CP013244">
    <property type="protein sequence ID" value="ANP45756.1"/>
    <property type="molecule type" value="Genomic_DNA"/>
</dbReference>
<feature type="domain" description="VTT" evidence="7">
    <location>
        <begin position="78"/>
        <end position="190"/>
    </location>
</feature>
<keyword evidence="3 6" id="KW-0812">Transmembrane</keyword>
<sequence>MRLLGFVNNIDKRRLRMVAIAAAIIITLIFVLVIGRLYFADDLMTFVNTTLGEARRTPFAVPVTIAVFSLMSYVGAPQILLIGACVIAFGPVQGFWLSWIATIVSGALNYAAGRLTRAAAQKHSGPNGRLTSFIGRNGFLASLVVRLVPSAPFVVVNMAFGAARVGFAAFLGGLAIGVLPKTALIAFAGESVINALKGDLASAAFMAVAAIVGWLIVMALVRRFIRQRQDAA</sequence>
<keyword evidence="5 6" id="KW-0472">Membrane</keyword>
<feature type="transmembrane region" description="Helical" evidence="6">
    <location>
        <begin position="59"/>
        <end position="89"/>
    </location>
</feature>
<protein>
    <recommendedName>
        <fullName evidence="6">TVP38/TMEM64 family membrane protein</fullName>
    </recommendedName>
</protein>
<dbReference type="Pfam" id="PF09335">
    <property type="entry name" value="VTT_dom"/>
    <property type="match status" value="1"/>
</dbReference>
<feature type="transmembrane region" description="Helical" evidence="6">
    <location>
        <begin position="200"/>
        <end position="221"/>
    </location>
</feature>
<evidence type="ECO:0000256" key="6">
    <source>
        <dbReference type="RuleBase" id="RU366058"/>
    </source>
</evidence>
<dbReference type="OrthoDB" id="9814092at2"/>
<evidence type="ECO:0000256" key="1">
    <source>
        <dbReference type="ARBA" id="ARBA00004651"/>
    </source>
</evidence>
<evidence type="ECO:0000259" key="7">
    <source>
        <dbReference type="Pfam" id="PF09335"/>
    </source>
</evidence>
<accession>A0A1B1AGR3</accession>
<keyword evidence="4 6" id="KW-1133">Transmembrane helix</keyword>
<feature type="transmembrane region" description="Helical" evidence="6">
    <location>
        <begin position="133"/>
        <end position="155"/>
    </location>
</feature>
<keyword evidence="9" id="KW-1185">Reference proteome</keyword>
<dbReference type="KEGG" id="cbot:ATE48_07395"/>
<dbReference type="InParanoid" id="A0A1B1AGR3"/>
<dbReference type="FunCoup" id="A0A1B1AGR3">
    <property type="interactions" value="201"/>
</dbReference>
<evidence type="ECO:0000256" key="2">
    <source>
        <dbReference type="ARBA" id="ARBA00022475"/>
    </source>
</evidence>
<dbReference type="InterPro" id="IPR015414">
    <property type="entry name" value="TMEM64"/>
</dbReference>
<evidence type="ECO:0000256" key="3">
    <source>
        <dbReference type="ARBA" id="ARBA00022692"/>
    </source>
</evidence>
<dbReference type="GO" id="GO:0005886">
    <property type="term" value="C:plasma membrane"/>
    <property type="evidence" value="ECO:0007669"/>
    <property type="project" value="UniProtKB-SubCell"/>
</dbReference>
<dbReference type="RefSeq" id="WP_066769601.1">
    <property type="nucleotide sequence ID" value="NZ_CP013244.1"/>
</dbReference>